<dbReference type="RefSeq" id="WP_001056926.1">
    <property type="nucleotide sequence ID" value="NZ_AP024203.1"/>
</dbReference>
<feature type="compositionally biased region" description="Basic and acidic residues" evidence="1">
    <location>
        <begin position="133"/>
        <end position="142"/>
    </location>
</feature>
<keyword evidence="2" id="KW-0472">Membrane</keyword>
<sequence length="142" mass="15823">MNMNLIIGKIAIWIGIVVQICYSVVIVSITTFILFINAKGASPEIAVLIALVIILILTLPPILTAINLENKMEVKGTLFIVYAIVAFCMFNYLSSILWVVCGIFLIWTKYSKDGSTGKNENKKVDIESTENQFESKDKTTKE</sequence>
<reference evidence="3" key="2">
    <citation type="submission" date="2023-08" db="EMBL/GenBank/DDBJ databases">
        <authorList>
            <person name="Zhao H."/>
            <person name="Wang X."/>
        </authorList>
    </citation>
    <scope>NUCLEOTIDE SEQUENCE</scope>
    <source>
        <strain evidence="3">NC-4</strain>
    </source>
</reference>
<evidence type="ECO:0008006" key="5">
    <source>
        <dbReference type="Google" id="ProtNLM"/>
    </source>
</evidence>
<proteinExistence type="predicted"/>
<feature type="transmembrane region" description="Helical" evidence="2">
    <location>
        <begin position="45"/>
        <end position="66"/>
    </location>
</feature>
<evidence type="ECO:0000313" key="4">
    <source>
        <dbReference type="Proteomes" id="UP001200271"/>
    </source>
</evidence>
<evidence type="ECO:0000256" key="1">
    <source>
        <dbReference type="SAM" id="MobiDB-lite"/>
    </source>
</evidence>
<gene>
    <name evidence="3" type="ORF">LB359_12015</name>
</gene>
<keyword evidence="2" id="KW-0812">Transmembrane</keyword>
<feature type="transmembrane region" description="Helical" evidence="2">
    <location>
        <begin position="12"/>
        <end position="38"/>
    </location>
</feature>
<feature type="region of interest" description="Disordered" evidence="1">
    <location>
        <begin position="114"/>
        <end position="142"/>
    </location>
</feature>
<evidence type="ECO:0000256" key="2">
    <source>
        <dbReference type="SAM" id="Phobius"/>
    </source>
</evidence>
<dbReference type="AlphaFoldDB" id="A0AAW4Y9A7"/>
<evidence type="ECO:0000313" key="3">
    <source>
        <dbReference type="EMBL" id="MCE3363046.1"/>
    </source>
</evidence>
<comment type="caution">
    <text evidence="3">The sequence shown here is derived from an EMBL/GenBank/DDBJ whole genome shotgun (WGS) entry which is preliminary data.</text>
</comment>
<protein>
    <recommendedName>
        <fullName evidence="5">MFS transporter</fullName>
    </recommendedName>
</protein>
<dbReference type="Proteomes" id="UP001200271">
    <property type="component" value="Unassembled WGS sequence"/>
</dbReference>
<name>A0AAW4Y9A7_STAAU</name>
<feature type="transmembrane region" description="Helical" evidence="2">
    <location>
        <begin position="78"/>
        <end position="107"/>
    </location>
</feature>
<organism evidence="3 4">
    <name type="scientific">Staphylococcus aureus</name>
    <dbReference type="NCBI Taxonomy" id="1280"/>
    <lineage>
        <taxon>Bacteria</taxon>
        <taxon>Bacillati</taxon>
        <taxon>Bacillota</taxon>
        <taxon>Bacilli</taxon>
        <taxon>Bacillales</taxon>
        <taxon>Staphylococcaceae</taxon>
        <taxon>Staphylococcus</taxon>
    </lineage>
</organism>
<dbReference type="EMBL" id="JAIUEN010000106">
    <property type="protein sequence ID" value="MCE3363046.1"/>
    <property type="molecule type" value="Genomic_DNA"/>
</dbReference>
<keyword evidence="2" id="KW-1133">Transmembrane helix</keyword>
<reference evidence="3" key="1">
    <citation type="journal article" date="2021" name="Front Med (Lausanne)">
        <title>The Prevalence and Determinants of Fusidic Acid Resistance Among Methicillin-Resistant Staphylococcus aureus Clinical Isolates in China.</title>
        <authorList>
            <person name="Zhao H."/>
            <person name="Wang X."/>
            <person name="Wang B."/>
            <person name="Xu Y."/>
            <person name="Rao L."/>
            <person name="Wan B."/>
            <person name="Guo Y."/>
            <person name="Wu X."/>
            <person name="Yu J."/>
            <person name="Chen L."/>
            <person name="Li M."/>
            <person name="Yu F."/>
        </authorList>
    </citation>
    <scope>NUCLEOTIDE SEQUENCE</scope>
    <source>
        <strain evidence="3">NC-4</strain>
    </source>
</reference>
<accession>A0AAW4Y9A7</accession>